<dbReference type="HOGENOM" id="CLU_095977_3_0_1"/>
<keyword evidence="2" id="KW-1185">Reference proteome</keyword>
<evidence type="ECO:0000313" key="1">
    <source>
        <dbReference type="EMBL" id="EEY56241.1"/>
    </source>
</evidence>
<protein>
    <recommendedName>
        <fullName evidence="3">RNase H type-1 domain-containing protein</fullName>
    </recommendedName>
</protein>
<dbReference type="InParanoid" id="D0NDT4"/>
<sequence length="100" mass="11595">MQVVGDSAMILGLMLQHWFRLARKLADQGQVQVWRHHYRQHNKTADGLANFAMDTGKSVMFTAEAEGMEHELRTLAEMWIQGDVNQWRKGVSSERDPRTR</sequence>
<accession>D0NDT4</accession>
<organism evidence="1 2">
    <name type="scientific">Phytophthora infestans (strain T30-4)</name>
    <name type="common">Potato late blight agent</name>
    <dbReference type="NCBI Taxonomy" id="403677"/>
    <lineage>
        <taxon>Eukaryota</taxon>
        <taxon>Sar</taxon>
        <taxon>Stramenopiles</taxon>
        <taxon>Oomycota</taxon>
        <taxon>Peronosporomycetes</taxon>
        <taxon>Peronosporales</taxon>
        <taxon>Peronosporaceae</taxon>
        <taxon>Phytophthora</taxon>
    </lineage>
</organism>
<name>D0NDT4_PHYIT</name>
<dbReference type="KEGG" id="pif:PITG_09056"/>
<dbReference type="OrthoDB" id="165880at2759"/>
<dbReference type="Proteomes" id="UP000006643">
    <property type="component" value="Unassembled WGS sequence"/>
</dbReference>
<gene>
    <name evidence="1" type="ORF">PITG_09056</name>
</gene>
<dbReference type="GeneID" id="9462538"/>
<dbReference type="EMBL" id="DS028133">
    <property type="protein sequence ID" value="EEY56241.1"/>
    <property type="molecule type" value="Genomic_DNA"/>
</dbReference>
<proteinExistence type="predicted"/>
<evidence type="ECO:0008006" key="3">
    <source>
        <dbReference type="Google" id="ProtNLM"/>
    </source>
</evidence>
<dbReference type="AlphaFoldDB" id="D0NDT4"/>
<dbReference type="RefSeq" id="XP_002903071.1">
    <property type="nucleotide sequence ID" value="XM_002903025.1"/>
</dbReference>
<dbReference type="VEuPathDB" id="FungiDB:PITG_09056"/>
<reference evidence="2" key="1">
    <citation type="journal article" date="2009" name="Nature">
        <title>Genome sequence and analysis of the Irish potato famine pathogen Phytophthora infestans.</title>
        <authorList>
            <consortium name="The Broad Institute Genome Sequencing Platform"/>
            <person name="Haas B.J."/>
            <person name="Kamoun S."/>
            <person name="Zody M.C."/>
            <person name="Jiang R.H."/>
            <person name="Handsaker R.E."/>
            <person name="Cano L.M."/>
            <person name="Grabherr M."/>
            <person name="Kodira C.D."/>
            <person name="Raffaele S."/>
            <person name="Torto-Alalibo T."/>
            <person name="Bozkurt T.O."/>
            <person name="Ah-Fong A.M."/>
            <person name="Alvarado L."/>
            <person name="Anderson V.L."/>
            <person name="Armstrong M.R."/>
            <person name="Avrova A."/>
            <person name="Baxter L."/>
            <person name="Beynon J."/>
            <person name="Boevink P.C."/>
            <person name="Bollmann S.R."/>
            <person name="Bos J.I."/>
            <person name="Bulone V."/>
            <person name="Cai G."/>
            <person name="Cakir C."/>
            <person name="Carrington J.C."/>
            <person name="Chawner M."/>
            <person name="Conti L."/>
            <person name="Costanzo S."/>
            <person name="Ewan R."/>
            <person name="Fahlgren N."/>
            <person name="Fischbach M.A."/>
            <person name="Fugelstad J."/>
            <person name="Gilroy E.M."/>
            <person name="Gnerre S."/>
            <person name="Green P.J."/>
            <person name="Grenville-Briggs L.J."/>
            <person name="Griffith J."/>
            <person name="Grunwald N.J."/>
            <person name="Horn K."/>
            <person name="Horner N.R."/>
            <person name="Hu C.H."/>
            <person name="Huitema E."/>
            <person name="Jeong D.H."/>
            <person name="Jones A.M."/>
            <person name="Jones J.D."/>
            <person name="Jones R.W."/>
            <person name="Karlsson E.K."/>
            <person name="Kunjeti S.G."/>
            <person name="Lamour K."/>
            <person name="Liu Z."/>
            <person name="Ma L."/>
            <person name="Maclean D."/>
            <person name="Chibucos M.C."/>
            <person name="McDonald H."/>
            <person name="McWalters J."/>
            <person name="Meijer H.J."/>
            <person name="Morgan W."/>
            <person name="Morris P.F."/>
            <person name="Munro C.A."/>
            <person name="O'Neill K."/>
            <person name="Ospina-Giraldo M."/>
            <person name="Pinzon A."/>
            <person name="Pritchard L."/>
            <person name="Ramsahoye B."/>
            <person name="Ren Q."/>
            <person name="Restrepo S."/>
            <person name="Roy S."/>
            <person name="Sadanandom A."/>
            <person name="Savidor A."/>
            <person name="Schornack S."/>
            <person name="Schwartz D.C."/>
            <person name="Schumann U.D."/>
            <person name="Schwessinger B."/>
            <person name="Seyer L."/>
            <person name="Sharpe T."/>
            <person name="Silvar C."/>
            <person name="Song J."/>
            <person name="Studholme D.J."/>
            <person name="Sykes S."/>
            <person name="Thines M."/>
            <person name="van de Vondervoort P.J."/>
            <person name="Phuntumart V."/>
            <person name="Wawra S."/>
            <person name="Weide R."/>
            <person name="Win J."/>
            <person name="Young C."/>
            <person name="Zhou S."/>
            <person name="Fry W."/>
            <person name="Meyers B.C."/>
            <person name="van West P."/>
            <person name="Ristaino J."/>
            <person name="Govers F."/>
            <person name="Birch P.R."/>
            <person name="Whisson S.C."/>
            <person name="Judelson H.S."/>
            <person name="Nusbaum C."/>
        </authorList>
    </citation>
    <scope>NUCLEOTIDE SEQUENCE [LARGE SCALE GENOMIC DNA]</scope>
    <source>
        <strain evidence="2">T30-4</strain>
    </source>
</reference>
<evidence type="ECO:0000313" key="2">
    <source>
        <dbReference type="Proteomes" id="UP000006643"/>
    </source>
</evidence>